<dbReference type="Pfam" id="PF03403">
    <property type="entry name" value="PAF-AH_p_II"/>
    <property type="match status" value="1"/>
</dbReference>
<dbReference type="InterPro" id="IPR029058">
    <property type="entry name" value="AB_hydrolase_fold"/>
</dbReference>
<keyword evidence="1" id="KW-0378">Hydrolase</keyword>
<dbReference type="SUPFAM" id="SSF53474">
    <property type="entry name" value="alpha/beta-Hydrolases"/>
    <property type="match status" value="1"/>
</dbReference>
<gene>
    <name evidence="6" type="ORF">E5S67_02857</name>
</gene>
<feature type="region of interest" description="Disordered" evidence="4">
    <location>
        <begin position="548"/>
        <end position="581"/>
    </location>
</feature>
<dbReference type="InterPro" id="IPR010802">
    <property type="entry name" value="DUF1400"/>
</dbReference>
<evidence type="ECO:0000313" key="6">
    <source>
        <dbReference type="EMBL" id="NQE35127.1"/>
    </source>
</evidence>
<name>A0ABX2CXJ7_9CYAN</name>
<dbReference type="Pfam" id="PF07176">
    <property type="entry name" value="DUF1400"/>
    <property type="match status" value="1"/>
</dbReference>
<evidence type="ECO:0000256" key="4">
    <source>
        <dbReference type="SAM" id="MobiDB-lite"/>
    </source>
</evidence>
<evidence type="ECO:0000256" key="2">
    <source>
        <dbReference type="ARBA" id="ARBA00022963"/>
    </source>
</evidence>
<evidence type="ECO:0000256" key="3">
    <source>
        <dbReference type="ARBA" id="ARBA00023098"/>
    </source>
</evidence>
<keyword evidence="2" id="KW-0442">Lipid degradation</keyword>
<dbReference type="RefSeq" id="WP_172188268.1">
    <property type="nucleotide sequence ID" value="NZ_CAWPPK010000260.1"/>
</dbReference>
<dbReference type="PANTHER" id="PTHR10272">
    <property type="entry name" value="PLATELET-ACTIVATING FACTOR ACETYLHYDROLASE"/>
    <property type="match status" value="1"/>
</dbReference>
<proteinExistence type="predicted"/>
<organism evidence="6 7">
    <name type="scientific">Microcoleus asticus IPMA8</name>
    <dbReference type="NCBI Taxonomy" id="2563858"/>
    <lineage>
        <taxon>Bacteria</taxon>
        <taxon>Bacillati</taxon>
        <taxon>Cyanobacteriota</taxon>
        <taxon>Cyanophyceae</taxon>
        <taxon>Oscillatoriophycideae</taxon>
        <taxon>Oscillatoriales</taxon>
        <taxon>Microcoleaceae</taxon>
        <taxon>Microcoleus</taxon>
        <taxon>Microcoleus asticus</taxon>
    </lineage>
</organism>
<evidence type="ECO:0000259" key="5">
    <source>
        <dbReference type="Pfam" id="PF07176"/>
    </source>
</evidence>
<dbReference type="PANTHER" id="PTHR10272:SF13">
    <property type="entry name" value="POLY(ETHYLENE TEREPHTHALATE) HYDROLASE"/>
    <property type="match status" value="1"/>
</dbReference>
<evidence type="ECO:0000256" key="1">
    <source>
        <dbReference type="ARBA" id="ARBA00022801"/>
    </source>
</evidence>
<sequence length="581" mass="63205">MNCLFSSLSTAALRTRRSIAQKYLGWFAFTAVCTAAPAMGAERIYITYGPLEESVSIESLALFAKEGIIDSNLDGLAHYADKAQLAEIRSALQAKSEISHVTIAQFLYTPQGEVLLKRLGRVIQTKARQPGFYAIRAALILAASDPEGLTILNVLRKFPTYGIRIDIARGLAIGNVLTSLINRSNQTIAGVAQLSEAQAASEPAIPPAEMLQPQLPGPYTWKKSSVTVTSPNRARTFDMDIYLPQGSQQPAPVVVISHGLGSDRTSFQYLAKHLASYGFAVAVPEHPGSNAQQIQDLVTGRAREVSEPAEFVNRPLDIKDLLDYLTKLSTTDPTYQGQLDLQRVGVIGQSFGGYTALALAGAGINFAQLDQDCQLENETWNLSLLLQCRARSLERNQYNFGDPRIKAAIAINPIVSSILGETNLSKIQIPVMVIAGSADTVAPALLEQIQPFTWLTSPNKYLVLMNNGTHFSTIEDSPQSLFIPPAQVIGPEPALARRYLSGLSLAFMESYLNNKSNFRPYLEPSYALSISRDTLGLRILRSLTPQQLQQFSSAPPPRRPVSPPTLAPVTLPSPPPIAPVR</sequence>
<feature type="domain" description="DUF1400" evidence="5">
    <location>
        <begin position="40"/>
        <end position="166"/>
    </location>
</feature>
<dbReference type="Gene3D" id="3.40.50.1820">
    <property type="entry name" value="alpha/beta hydrolase"/>
    <property type="match status" value="1"/>
</dbReference>
<dbReference type="EMBL" id="SRRZ01000047">
    <property type="protein sequence ID" value="NQE35127.1"/>
    <property type="molecule type" value="Genomic_DNA"/>
</dbReference>
<keyword evidence="7" id="KW-1185">Reference proteome</keyword>
<accession>A0ABX2CXJ7</accession>
<dbReference type="Proteomes" id="UP000702425">
    <property type="component" value="Unassembled WGS sequence"/>
</dbReference>
<protein>
    <recommendedName>
        <fullName evidence="5">DUF1400 domain-containing protein</fullName>
    </recommendedName>
</protein>
<evidence type="ECO:0000313" key="7">
    <source>
        <dbReference type="Proteomes" id="UP000702425"/>
    </source>
</evidence>
<keyword evidence="3" id="KW-0443">Lipid metabolism</keyword>
<comment type="caution">
    <text evidence="6">The sequence shown here is derived from an EMBL/GenBank/DDBJ whole genome shotgun (WGS) entry which is preliminary data.</text>
</comment>
<reference evidence="6 7" key="1">
    <citation type="journal article" date="2020" name="Sci. Rep.">
        <title>A novel cyanobacterial geosmin producer, revising GeoA distribution and dispersion patterns in Bacteria.</title>
        <authorList>
            <person name="Churro C."/>
            <person name="Semedo-Aguiar A.P."/>
            <person name="Silva A.D."/>
            <person name="Pereira-Leal J.B."/>
            <person name="Leite R.B."/>
        </authorList>
    </citation>
    <scope>NUCLEOTIDE SEQUENCE [LARGE SCALE GENOMIC DNA]</scope>
    <source>
        <strain evidence="6 7">IPMA8</strain>
    </source>
</reference>
<feature type="compositionally biased region" description="Pro residues" evidence="4">
    <location>
        <begin position="554"/>
        <end position="581"/>
    </location>
</feature>